<keyword evidence="5 6" id="KW-0472">Membrane</keyword>
<dbReference type="InterPro" id="IPR051258">
    <property type="entry name" value="Diverse_Substrate_Transporter"/>
</dbReference>
<keyword evidence="2" id="KW-1003">Cell membrane</keyword>
<dbReference type="InterPro" id="IPR037185">
    <property type="entry name" value="EmrE-like"/>
</dbReference>
<comment type="subcellular location">
    <subcellularLocation>
        <location evidence="1">Cell membrane</location>
        <topology evidence="1">Multi-pass membrane protein</topology>
    </subcellularLocation>
</comment>
<dbReference type="EMBL" id="DSQF01000019">
    <property type="protein sequence ID" value="HGZ43631.1"/>
    <property type="molecule type" value="Genomic_DNA"/>
</dbReference>
<reference evidence="8" key="1">
    <citation type="journal article" date="2020" name="mSystems">
        <title>Genome- and Community-Level Interaction Insights into Carbon Utilization and Element Cycling Functions of Hydrothermarchaeota in Hydrothermal Sediment.</title>
        <authorList>
            <person name="Zhou Z."/>
            <person name="Liu Y."/>
            <person name="Xu W."/>
            <person name="Pan J."/>
            <person name="Luo Z.H."/>
            <person name="Li M."/>
        </authorList>
    </citation>
    <scope>NUCLEOTIDE SEQUENCE [LARGE SCALE GENOMIC DNA]</scope>
    <source>
        <strain evidence="8">SpSt-381</strain>
    </source>
</reference>
<evidence type="ECO:0000313" key="8">
    <source>
        <dbReference type="EMBL" id="HGZ43631.1"/>
    </source>
</evidence>
<feature type="domain" description="EamA" evidence="7">
    <location>
        <begin position="12"/>
        <end position="141"/>
    </location>
</feature>
<feature type="transmembrane region" description="Helical" evidence="6">
    <location>
        <begin position="126"/>
        <end position="143"/>
    </location>
</feature>
<evidence type="ECO:0000256" key="5">
    <source>
        <dbReference type="ARBA" id="ARBA00023136"/>
    </source>
</evidence>
<dbReference type="Pfam" id="PF00892">
    <property type="entry name" value="EamA"/>
    <property type="match status" value="2"/>
</dbReference>
<protein>
    <submittedName>
        <fullName evidence="8">DMT family transporter</fullName>
    </submittedName>
</protein>
<sequence>MTPASARRAEATGLAAMIAATLLWGATFVVIRDSLDRIDPVPLVFSRFAVAAVLIAALHVAFRVRPSRPAVLGGLLSGALNAGGYAFQAIGLTTASAGSSAFLTCAGTLLAGFFAWPLLRVRPGGAIVAGIALALAGSALLAVRGGARVGPGEAWTLLGAAVFALQIVAVARWAPSAHPLTLAGAQALAVALVLSPAAGAAARQLPGLGADGAARFAYLAVAGSVIAPLLQVRAQRSLSPGRVGLLFALEPLFAVALAATVGAERYDARWWLGAGLILAGVGVAEARAAAAPASGRRASAAGA</sequence>
<dbReference type="InterPro" id="IPR000620">
    <property type="entry name" value="EamA_dom"/>
</dbReference>
<dbReference type="AlphaFoldDB" id="A0A832I4H9"/>
<accession>A0A832I4H9</accession>
<dbReference type="PANTHER" id="PTHR42920:SF5">
    <property type="entry name" value="EAMA DOMAIN-CONTAINING PROTEIN"/>
    <property type="match status" value="1"/>
</dbReference>
<evidence type="ECO:0000259" key="7">
    <source>
        <dbReference type="Pfam" id="PF00892"/>
    </source>
</evidence>
<evidence type="ECO:0000256" key="6">
    <source>
        <dbReference type="SAM" id="Phobius"/>
    </source>
</evidence>
<feature type="transmembrane region" description="Helical" evidence="6">
    <location>
        <begin position="155"/>
        <end position="173"/>
    </location>
</feature>
<evidence type="ECO:0000256" key="1">
    <source>
        <dbReference type="ARBA" id="ARBA00004651"/>
    </source>
</evidence>
<feature type="transmembrane region" description="Helical" evidence="6">
    <location>
        <begin position="180"/>
        <end position="201"/>
    </location>
</feature>
<keyword evidence="3 6" id="KW-0812">Transmembrane</keyword>
<gene>
    <name evidence="8" type="ORF">ENR23_09435</name>
</gene>
<feature type="transmembrane region" description="Helical" evidence="6">
    <location>
        <begin position="243"/>
        <end position="263"/>
    </location>
</feature>
<keyword evidence="4 6" id="KW-1133">Transmembrane helix</keyword>
<feature type="transmembrane region" description="Helical" evidence="6">
    <location>
        <begin position="69"/>
        <end position="87"/>
    </location>
</feature>
<evidence type="ECO:0000256" key="2">
    <source>
        <dbReference type="ARBA" id="ARBA00022475"/>
    </source>
</evidence>
<comment type="caution">
    <text evidence="8">The sequence shown here is derived from an EMBL/GenBank/DDBJ whole genome shotgun (WGS) entry which is preliminary data.</text>
</comment>
<feature type="transmembrane region" description="Helical" evidence="6">
    <location>
        <begin position="12"/>
        <end position="31"/>
    </location>
</feature>
<dbReference type="SUPFAM" id="SSF103481">
    <property type="entry name" value="Multidrug resistance efflux transporter EmrE"/>
    <property type="match status" value="2"/>
</dbReference>
<feature type="transmembrane region" description="Helical" evidence="6">
    <location>
        <begin position="43"/>
        <end position="62"/>
    </location>
</feature>
<dbReference type="PANTHER" id="PTHR42920">
    <property type="entry name" value="OS03G0707200 PROTEIN-RELATED"/>
    <property type="match status" value="1"/>
</dbReference>
<evidence type="ECO:0000256" key="3">
    <source>
        <dbReference type="ARBA" id="ARBA00022692"/>
    </source>
</evidence>
<feature type="transmembrane region" description="Helical" evidence="6">
    <location>
        <begin position="269"/>
        <end position="290"/>
    </location>
</feature>
<organism evidence="8">
    <name type="scientific">Eiseniibacteriota bacterium</name>
    <dbReference type="NCBI Taxonomy" id="2212470"/>
    <lineage>
        <taxon>Bacteria</taxon>
        <taxon>Candidatus Eiseniibacteriota</taxon>
    </lineage>
</organism>
<feature type="domain" description="EamA" evidence="7">
    <location>
        <begin position="152"/>
        <end position="282"/>
    </location>
</feature>
<feature type="transmembrane region" description="Helical" evidence="6">
    <location>
        <begin position="213"/>
        <end position="231"/>
    </location>
</feature>
<dbReference type="GO" id="GO:0005886">
    <property type="term" value="C:plasma membrane"/>
    <property type="evidence" value="ECO:0007669"/>
    <property type="project" value="UniProtKB-SubCell"/>
</dbReference>
<name>A0A832I4H9_UNCEI</name>
<feature type="transmembrane region" description="Helical" evidence="6">
    <location>
        <begin position="99"/>
        <end position="119"/>
    </location>
</feature>
<evidence type="ECO:0000256" key="4">
    <source>
        <dbReference type="ARBA" id="ARBA00022989"/>
    </source>
</evidence>
<proteinExistence type="predicted"/>